<feature type="domain" description="EamA" evidence="9">
    <location>
        <begin position="144"/>
        <end position="274"/>
    </location>
</feature>
<name>A0ABZ0SQG7_9MICO</name>
<evidence type="ECO:0000256" key="1">
    <source>
        <dbReference type="ARBA" id="ARBA00004651"/>
    </source>
</evidence>
<dbReference type="Pfam" id="PF00892">
    <property type="entry name" value="EamA"/>
    <property type="match status" value="1"/>
</dbReference>
<dbReference type="SUPFAM" id="SSF103481">
    <property type="entry name" value="Multidrug resistance efflux transporter EmrE"/>
    <property type="match status" value="2"/>
</dbReference>
<reference evidence="10 11" key="1">
    <citation type="submission" date="2023-11" db="EMBL/GenBank/DDBJ databases">
        <title>Genome sequence of Microbacterium rhizosphaerae KACC 19337.</title>
        <authorList>
            <person name="Choi H."/>
            <person name="Kim S."/>
            <person name="Kim Y."/>
            <person name="Kwon S.-W."/>
            <person name="Heo J."/>
        </authorList>
    </citation>
    <scope>NUCLEOTIDE SEQUENCE [LARGE SCALE GENOMIC DNA]</scope>
    <source>
        <strain evidence="10 11">KACC 19337</strain>
    </source>
</reference>
<feature type="region of interest" description="Disordered" evidence="7">
    <location>
        <begin position="288"/>
        <end position="308"/>
    </location>
</feature>
<gene>
    <name evidence="10" type="ORF">SM116_01895</name>
</gene>
<keyword evidence="11" id="KW-1185">Reference proteome</keyword>
<dbReference type="InterPro" id="IPR000620">
    <property type="entry name" value="EamA_dom"/>
</dbReference>
<dbReference type="PANTHER" id="PTHR42920:SF5">
    <property type="entry name" value="EAMA DOMAIN-CONTAINING PROTEIN"/>
    <property type="match status" value="1"/>
</dbReference>
<evidence type="ECO:0000256" key="5">
    <source>
        <dbReference type="ARBA" id="ARBA00022989"/>
    </source>
</evidence>
<evidence type="ECO:0000313" key="10">
    <source>
        <dbReference type="EMBL" id="WPR90063.1"/>
    </source>
</evidence>
<feature type="transmembrane region" description="Helical" evidence="8">
    <location>
        <begin position="94"/>
        <end position="112"/>
    </location>
</feature>
<feature type="transmembrane region" description="Helical" evidence="8">
    <location>
        <begin position="38"/>
        <end position="56"/>
    </location>
</feature>
<dbReference type="InterPro" id="IPR037185">
    <property type="entry name" value="EmrE-like"/>
</dbReference>
<organism evidence="10 11">
    <name type="scientific">Microbacterium rhizosphaerae</name>
    <dbReference type="NCBI Taxonomy" id="1678237"/>
    <lineage>
        <taxon>Bacteria</taxon>
        <taxon>Bacillati</taxon>
        <taxon>Actinomycetota</taxon>
        <taxon>Actinomycetes</taxon>
        <taxon>Micrococcales</taxon>
        <taxon>Microbacteriaceae</taxon>
        <taxon>Microbacterium</taxon>
    </lineage>
</organism>
<sequence length="308" mass="31621">MTTRAAGAPAILLVIAGLLCQDIGASLAVLLFPKTGPLGMVMLRLVFSALILLVIARPRLRGHSASGWRAVIAFGIVLALMNSLFYLALNHLPLGVTVTIEVLGPLVLSIIAAQRASAWLWAGLAFAGVVALAGGGWDRLNVVGVLFALGAAASWALYILSSARVGGEFPKLDGLALAMSIGAIVSLPFGIADAGAALLQPLVIGLGAAVAMLSSTIPYAFELIALRRIPAAVFAVLMSVSPAVATLAGLVLLGQRLTWVELVGIALVIAASMGAVWSGMSRRPPQIAASARTREAPEAEEPFAEPIA</sequence>
<keyword evidence="5 8" id="KW-1133">Transmembrane helix</keyword>
<comment type="similarity">
    <text evidence="2">Belongs to the EamA transporter family.</text>
</comment>
<feature type="compositionally biased region" description="Acidic residues" evidence="7">
    <location>
        <begin position="298"/>
        <end position="308"/>
    </location>
</feature>
<evidence type="ECO:0000256" key="2">
    <source>
        <dbReference type="ARBA" id="ARBA00007362"/>
    </source>
</evidence>
<dbReference type="PANTHER" id="PTHR42920">
    <property type="entry name" value="OS03G0707200 PROTEIN-RELATED"/>
    <property type="match status" value="1"/>
</dbReference>
<evidence type="ECO:0000256" key="7">
    <source>
        <dbReference type="SAM" id="MobiDB-lite"/>
    </source>
</evidence>
<keyword evidence="6 8" id="KW-0472">Membrane</keyword>
<dbReference type="RefSeq" id="WP_320942776.1">
    <property type="nucleotide sequence ID" value="NZ_BAABEU010000003.1"/>
</dbReference>
<feature type="transmembrane region" description="Helical" evidence="8">
    <location>
        <begin position="198"/>
        <end position="221"/>
    </location>
</feature>
<feature type="transmembrane region" description="Helical" evidence="8">
    <location>
        <begin position="119"/>
        <end position="137"/>
    </location>
</feature>
<dbReference type="Gene3D" id="1.10.3730.20">
    <property type="match status" value="1"/>
</dbReference>
<feature type="transmembrane region" description="Helical" evidence="8">
    <location>
        <begin position="259"/>
        <end position="277"/>
    </location>
</feature>
<keyword evidence="4 8" id="KW-0812">Transmembrane</keyword>
<proteinExistence type="inferred from homology"/>
<comment type="subcellular location">
    <subcellularLocation>
        <location evidence="1">Cell membrane</location>
        <topology evidence="1">Multi-pass membrane protein</topology>
    </subcellularLocation>
</comment>
<feature type="transmembrane region" description="Helical" evidence="8">
    <location>
        <begin position="172"/>
        <end position="192"/>
    </location>
</feature>
<feature type="transmembrane region" description="Helical" evidence="8">
    <location>
        <begin position="68"/>
        <end position="88"/>
    </location>
</feature>
<dbReference type="InterPro" id="IPR051258">
    <property type="entry name" value="Diverse_Substrate_Transporter"/>
</dbReference>
<evidence type="ECO:0000256" key="8">
    <source>
        <dbReference type="SAM" id="Phobius"/>
    </source>
</evidence>
<accession>A0ABZ0SQG7</accession>
<feature type="transmembrane region" description="Helical" evidence="8">
    <location>
        <begin position="233"/>
        <end position="253"/>
    </location>
</feature>
<feature type="transmembrane region" description="Helical" evidence="8">
    <location>
        <begin position="143"/>
        <end position="160"/>
    </location>
</feature>
<keyword evidence="3" id="KW-1003">Cell membrane</keyword>
<dbReference type="EMBL" id="CP139368">
    <property type="protein sequence ID" value="WPR90063.1"/>
    <property type="molecule type" value="Genomic_DNA"/>
</dbReference>
<protein>
    <submittedName>
        <fullName evidence="10">EamA family transporter</fullName>
    </submittedName>
</protein>
<evidence type="ECO:0000259" key="9">
    <source>
        <dbReference type="Pfam" id="PF00892"/>
    </source>
</evidence>
<dbReference type="Proteomes" id="UP001323798">
    <property type="component" value="Chromosome"/>
</dbReference>
<evidence type="ECO:0000256" key="6">
    <source>
        <dbReference type="ARBA" id="ARBA00023136"/>
    </source>
</evidence>
<evidence type="ECO:0000313" key="11">
    <source>
        <dbReference type="Proteomes" id="UP001323798"/>
    </source>
</evidence>
<evidence type="ECO:0000256" key="3">
    <source>
        <dbReference type="ARBA" id="ARBA00022475"/>
    </source>
</evidence>
<evidence type="ECO:0000256" key="4">
    <source>
        <dbReference type="ARBA" id="ARBA00022692"/>
    </source>
</evidence>